<organism evidence="2 3">
    <name type="scientific">Desulfitobacterium metallireducens DSM 15288</name>
    <dbReference type="NCBI Taxonomy" id="871968"/>
    <lineage>
        <taxon>Bacteria</taxon>
        <taxon>Bacillati</taxon>
        <taxon>Bacillota</taxon>
        <taxon>Clostridia</taxon>
        <taxon>Eubacteriales</taxon>
        <taxon>Desulfitobacteriaceae</taxon>
        <taxon>Desulfitobacterium</taxon>
    </lineage>
</organism>
<keyword evidence="1" id="KW-0812">Transmembrane</keyword>
<proteinExistence type="predicted"/>
<dbReference type="eggNOG" id="COG4416">
    <property type="taxonomic scope" value="Bacteria"/>
</dbReference>
<dbReference type="RefSeq" id="WP_006716972.1">
    <property type="nucleotide sequence ID" value="NZ_CP007032.1"/>
</dbReference>
<protein>
    <submittedName>
        <fullName evidence="2">Zn-finger containing protein</fullName>
    </submittedName>
</protein>
<evidence type="ECO:0000313" key="3">
    <source>
        <dbReference type="Proteomes" id="UP000010847"/>
    </source>
</evidence>
<dbReference type="HOGENOM" id="CLU_133627_0_0_9"/>
<accession>W0EBR2</accession>
<keyword evidence="1" id="KW-0472">Membrane</keyword>
<dbReference type="EMBL" id="CP007032">
    <property type="protein sequence ID" value="AHF08177.1"/>
    <property type="molecule type" value="Genomic_DNA"/>
</dbReference>
<reference evidence="2 3" key="1">
    <citation type="submission" date="2013-12" db="EMBL/GenBank/DDBJ databases">
        <authorList>
            <consortium name="DOE Joint Genome Institute"/>
            <person name="Smidt H."/>
            <person name="Huntemann M."/>
            <person name="Han J."/>
            <person name="Chen A."/>
            <person name="Kyrpides N."/>
            <person name="Mavromatis K."/>
            <person name="Markowitz V."/>
            <person name="Palaniappan K."/>
            <person name="Ivanova N."/>
            <person name="Schaumberg A."/>
            <person name="Pati A."/>
            <person name="Liolios K."/>
            <person name="Nordberg H.P."/>
            <person name="Cantor M.N."/>
            <person name="Hua S.X."/>
            <person name="Woyke T."/>
        </authorList>
    </citation>
    <scope>NUCLEOTIDE SEQUENCE [LARGE SCALE GENOMIC DNA]</scope>
    <source>
        <strain evidence="3">DSM 15288</strain>
    </source>
</reference>
<dbReference type="STRING" id="871968.DESME_14925"/>
<dbReference type="KEGG" id="dmt:DESME_14925"/>
<dbReference type="AlphaFoldDB" id="W0EBR2"/>
<feature type="transmembrane region" description="Helical" evidence="1">
    <location>
        <begin position="39"/>
        <end position="56"/>
    </location>
</feature>
<feature type="transmembrane region" description="Helical" evidence="1">
    <location>
        <begin position="12"/>
        <end position="33"/>
    </location>
</feature>
<evidence type="ECO:0000256" key="1">
    <source>
        <dbReference type="SAM" id="Phobius"/>
    </source>
</evidence>
<keyword evidence="3" id="KW-1185">Reference proteome</keyword>
<evidence type="ECO:0000313" key="2">
    <source>
        <dbReference type="EMBL" id="AHF08177.1"/>
    </source>
</evidence>
<dbReference type="OrthoDB" id="3174166at2"/>
<sequence>MNWFKQFMAGRYGVDPLSIALLIAYLPVTLIAQLSNLKILNLLALAILFVSYFRIFSRNIPKRSQENQKFLLKWYPVKNWLTLKIYRIKDRKIHRYFKCPNCEQNVRVPKGKGKIRITCPKCKKSFVKRT</sequence>
<name>W0EBR2_9FIRM</name>
<gene>
    <name evidence="2" type="ORF">DESME_14925</name>
</gene>
<keyword evidence="1" id="KW-1133">Transmembrane helix</keyword>
<dbReference type="Proteomes" id="UP000010847">
    <property type="component" value="Chromosome"/>
</dbReference>
<dbReference type="CDD" id="cd20335">
    <property type="entry name" value="BRcat_RBR"/>
    <property type="match status" value="1"/>
</dbReference>